<reference evidence="6" key="1">
    <citation type="journal article" date="2019" name="Int. J. Syst. Evol. Microbiol.">
        <title>The Global Catalogue of Microorganisms (GCM) 10K type strain sequencing project: providing services to taxonomists for standard genome sequencing and annotation.</title>
        <authorList>
            <consortium name="The Broad Institute Genomics Platform"/>
            <consortium name="The Broad Institute Genome Sequencing Center for Infectious Disease"/>
            <person name="Wu L."/>
            <person name="Ma J."/>
        </authorList>
    </citation>
    <scope>NUCLEOTIDE SEQUENCE [LARGE SCALE GENOMIC DNA]</scope>
    <source>
        <strain evidence="6">JCM 16929</strain>
    </source>
</reference>
<dbReference type="Pfam" id="PF00150">
    <property type="entry name" value="Cellulase"/>
    <property type="match status" value="1"/>
</dbReference>
<comment type="similarity">
    <text evidence="3">Belongs to the glycosyl hydrolase 5 (cellulase A) family.</text>
</comment>
<dbReference type="InterPro" id="IPR017853">
    <property type="entry name" value="GH"/>
</dbReference>
<comment type="caution">
    <text evidence="5">The sequence shown here is derived from an EMBL/GenBank/DDBJ whole genome shotgun (WGS) entry which is preliminary data.</text>
</comment>
<organism evidence="5 6">
    <name type="scientific">Microlunatus ginsengisoli</name>
    <dbReference type="NCBI Taxonomy" id="363863"/>
    <lineage>
        <taxon>Bacteria</taxon>
        <taxon>Bacillati</taxon>
        <taxon>Actinomycetota</taxon>
        <taxon>Actinomycetes</taxon>
        <taxon>Propionibacteriales</taxon>
        <taxon>Propionibacteriaceae</taxon>
        <taxon>Microlunatus</taxon>
    </lineage>
</organism>
<dbReference type="InterPro" id="IPR001547">
    <property type="entry name" value="Glyco_hydro_5"/>
</dbReference>
<accession>A0ABP6ZVW0</accession>
<evidence type="ECO:0000256" key="2">
    <source>
        <dbReference type="ARBA" id="ARBA00023295"/>
    </source>
</evidence>
<evidence type="ECO:0000256" key="3">
    <source>
        <dbReference type="RuleBase" id="RU361153"/>
    </source>
</evidence>
<dbReference type="RefSeq" id="WP_344804070.1">
    <property type="nucleotide sequence ID" value="NZ_BAABAB010000014.1"/>
</dbReference>
<feature type="domain" description="Glycoside hydrolase family 5" evidence="4">
    <location>
        <begin position="109"/>
        <end position="257"/>
    </location>
</feature>
<evidence type="ECO:0000313" key="6">
    <source>
        <dbReference type="Proteomes" id="UP001501490"/>
    </source>
</evidence>
<name>A0ABP6ZVW0_9ACTN</name>
<dbReference type="Gene3D" id="3.20.20.80">
    <property type="entry name" value="Glycosidases"/>
    <property type="match status" value="1"/>
</dbReference>
<evidence type="ECO:0000256" key="1">
    <source>
        <dbReference type="ARBA" id="ARBA00022801"/>
    </source>
</evidence>
<proteinExistence type="inferred from homology"/>
<keyword evidence="6" id="KW-1185">Reference proteome</keyword>
<dbReference type="SUPFAM" id="SSF51445">
    <property type="entry name" value="(Trans)glycosidases"/>
    <property type="match status" value="1"/>
</dbReference>
<gene>
    <name evidence="5" type="ORF">GCM10022236_20510</name>
</gene>
<keyword evidence="1 3" id="KW-0378">Hydrolase</keyword>
<evidence type="ECO:0000259" key="4">
    <source>
        <dbReference type="Pfam" id="PF00150"/>
    </source>
</evidence>
<dbReference type="EMBL" id="BAABAB010000014">
    <property type="protein sequence ID" value="GAA3618119.1"/>
    <property type="molecule type" value="Genomic_DNA"/>
</dbReference>
<evidence type="ECO:0000313" key="5">
    <source>
        <dbReference type="EMBL" id="GAA3618119.1"/>
    </source>
</evidence>
<protein>
    <recommendedName>
        <fullName evidence="4">Glycoside hydrolase family 5 domain-containing protein</fullName>
    </recommendedName>
</protein>
<keyword evidence="2 3" id="KW-0326">Glycosidase</keyword>
<sequence length="487" mass="53284">MGGLSTAMIGDRARVLRDGRPVVLRTATEHYGAILNGAFDYVAYLDLLAGSGGNLTRTFVLFRELQSAVNPYSTCKPESIDYLAPYPRTDAGRDDPTALDGQPRFDLDRWDDRFFERLHDFVGRAATLGVTVELTLFSNTYAEAIWELNPLHHANNVNGLCPIHWTEHITARDPDRLERQLALVDKIVAECRDHPNVIFEPCNEPGAGAPVEPPVVAVTQAEVNAWLDLLIARIRSTDDGRHLIAGQEAFRYQPWEQPLDRSMTAMDVDIVNVHPLPGTSLGGRTYELGRFMSGDLALAEVRDFCAAAAAGPKPVNLDEDNTASQYTEHFGWTIHRKRAWVAALSGCHYDLIDFTIRPGLPLGSPAAGTDLRSWTRFLGAACDRWGIAAAVPAEGPRLVDGSVVAVARSVGSIGNERVLLYLADAAEGTRRHPSIGPVSCTFEASADVREIRAFRPADGSEVASLVPDDDGRFTVDFVEDLLLELTS</sequence>
<dbReference type="Proteomes" id="UP001501490">
    <property type="component" value="Unassembled WGS sequence"/>
</dbReference>